<feature type="region of interest" description="Disordered" evidence="1">
    <location>
        <begin position="17"/>
        <end position="45"/>
    </location>
</feature>
<gene>
    <name evidence="2" type="ORF">PPNO1_LOCUS5407</name>
</gene>
<evidence type="ECO:0000313" key="3">
    <source>
        <dbReference type="Proteomes" id="UP000838763"/>
    </source>
</evidence>
<dbReference type="EMBL" id="CALLCH030000012">
    <property type="protein sequence ID" value="CAI4215700.1"/>
    <property type="molecule type" value="Genomic_DNA"/>
</dbReference>
<feature type="compositionally biased region" description="Low complexity" evidence="1">
    <location>
        <begin position="19"/>
        <end position="45"/>
    </location>
</feature>
<keyword evidence="3" id="KW-1185">Reference proteome</keyword>
<name>A0A9P1H4B7_9PEZI</name>
<dbReference type="Proteomes" id="UP000838763">
    <property type="component" value="Unassembled WGS sequence"/>
</dbReference>
<protein>
    <submittedName>
        <fullName evidence="2">Uncharacterized protein</fullName>
    </submittedName>
</protein>
<reference evidence="2" key="1">
    <citation type="submission" date="2022-11" db="EMBL/GenBank/DDBJ databases">
        <authorList>
            <person name="Scott C."/>
            <person name="Bruce N."/>
        </authorList>
    </citation>
    <scope>NUCLEOTIDE SEQUENCE</scope>
</reference>
<sequence>MNSSNVRYLLMRAGPAIQDHSSNSSNSSSSSINISISNDSNDNNDSSSSIISISHINLHHILLLWNLTAAYPGISVPSH</sequence>
<accession>A0A9P1H4B7</accession>
<dbReference type="AlphaFoldDB" id="A0A9P1H4B7"/>
<proteinExistence type="predicted"/>
<organism evidence="2 3">
    <name type="scientific">Parascedosporium putredinis</name>
    <dbReference type="NCBI Taxonomy" id="1442378"/>
    <lineage>
        <taxon>Eukaryota</taxon>
        <taxon>Fungi</taxon>
        <taxon>Dikarya</taxon>
        <taxon>Ascomycota</taxon>
        <taxon>Pezizomycotina</taxon>
        <taxon>Sordariomycetes</taxon>
        <taxon>Hypocreomycetidae</taxon>
        <taxon>Microascales</taxon>
        <taxon>Microascaceae</taxon>
        <taxon>Parascedosporium</taxon>
    </lineage>
</organism>
<evidence type="ECO:0000313" key="2">
    <source>
        <dbReference type="EMBL" id="CAI4215700.1"/>
    </source>
</evidence>
<comment type="caution">
    <text evidence="2">The sequence shown here is derived from an EMBL/GenBank/DDBJ whole genome shotgun (WGS) entry which is preliminary data.</text>
</comment>
<evidence type="ECO:0000256" key="1">
    <source>
        <dbReference type="SAM" id="MobiDB-lite"/>
    </source>
</evidence>